<keyword evidence="1" id="KW-1133">Transmembrane helix</keyword>
<name>A0ABV0BW78_9SPHI</name>
<gene>
    <name evidence="2" type="ORF">ABE541_17435</name>
</gene>
<dbReference type="PANTHER" id="PTHR35807">
    <property type="entry name" value="TRANSCRIPTIONAL REGULATOR REDD-RELATED"/>
    <property type="match status" value="1"/>
</dbReference>
<keyword evidence="1" id="KW-0812">Transmembrane</keyword>
<dbReference type="Proteomes" id="UP001409291">
    <property type="component" value="Unassembled WGS sequence"/>
</dbReference>
<keyword evidence="3" id="KW-1185">Reference proteome</keyword>
<evidence type="ECO:0000256" key="1">
    <source>
        <dbReference type="SAM" id="Phobius"/>
    </source>
</evidence>
<evidence type="ECO:0008006" key="4">
    <source>
        <dbReference type="Google" id="ProtNLM"/>
    </source>
</evidence>
<dbReference type="EMBL" id="JBDJNQ010000008">
    <property type="protein sequence ID" value="MEN5379050.1"/>
    <property type="molecule type" value="Genomic_DNA"/>
</dbReference>
<keyword evidence="1" id="KW-0472">Membrane</keyword>
<dbReference type="Gene3D" id="2.120.10.80">
    <property type="entry name" value="Kelch-type beta propeller"/>
    <property type="match status" value="1"/>
</dbReference>
<comment type="caution">
    <text evidence="2">The sequence shown here is derived from an EMBL/GenBank/DDBJ whole genome shotgun (WGS) entry which is preliminary data.</text>
</comment>
<feature type="transmembrane region" description="Helical" evidence="1">
    <location>
        <begin position="551"/>
        <end position="569"/>
    </location>
</feature>
<protein>
    <recommendedName>
        <fullName evidence="4">DNA-binding transcriptional activator</fullName>
    </recommendedName>
</protein>
<evidence type="ECO:0000313" key="3">
    <source>
        <dbReference type="Proteomes" id="UP001409291"/>
    </source>
</evidence>
<dbReference type="InterPro" id="IPR051677">
    <property type="entry name" value="AfsR-DnrI-RedD_regulator"/>
</dbReference>
<sequence>MKFFYIYFAIYLFLPTLSFSQGLKFNGCHHAIDKRTSYKVFGENTISFEGLFDIDFQLAIYGTNSLGNILRVQNKENNTIYNLFYDEEKDQCIFRLNEEGKSSLIIAKIDRRLLDNNSWFPVKLTFNLTQGIFKLQIKNKVFASEKIKLPNPYFPIITFGKSDYLIDVPNMGIKNLSIGNKNNKYVFPLRENEGNIVHDFEGNNYGLVSNPEWLINDSYKWQLVQTFNSSIQAGSNYNESRKEVYYFNRDSIFIHNIKTNDTRKVAFQKKCPVDLIQATNFLDVKANKLYVYELYHNYPYEGPTVASLNLDNLTWTIESYDRVQKELHHHGFFFDQQAKQYYIFGGYGNMSYSDKFYQYAADSTKWQKLEDFTGDKLFPRYFLSAGYMEKNRTAYIFGGMGNESGEHIVGRKYYYDLHKINLDTKKVTKMWDIQWKDKHVVPARGIVFPDQSHFYALCYPEHLTRSAIKLYRFSIQDGSYEILGDSVSIYSDKISTRAQLYYDHQLGRLLALVQESNDDVKSTLKIYSLNSPPISETELSNYPKKNNKIKYLIFVLFGGTVAIGAYIMFKRINKKLERHMILPVPADVADSNKEHLLVKTKKLAPIDKLKPSNNEPAVWKNNLRANAIYLFGEFTVLDRNQKDISHLFSTRLKQVFCLILTHAGEAGISSALLSHLVWPDKSEDKVKNSRGVTINHLRKALSELDGIELRYEKGRFKIEQHADFYCDYTRCMKLTSSINNTENRDELIHLLRRGKFLQGTNQPIFDSTKADLEKNITPLLITEIYQSMEKHAYNDSIALAEVIFLFDPLNENALSMEIKAMIALKMLQEARIRFQNFASEYRNIMGEDLPFNFEDIA</sequence>
<dbReference type="PANTHER" id="PTHR35807:SF1">
    <property type="entry name" value="TRANSCRIPTIONAL REGULATOR REDD"/>
    <property type="match status" value="1"/>
</dbReference>
<dbReference type="SUPFAM" id="SSF117281">
    <property type="entry name" value="Kelch motif"/>
    <property type="match status" value="1"/>
</dbReference>
<evidence type="ECO:0000313" key="2">
    <source>
        <dbReference type="EMBL" id="MEN5379050.1"/>
    </source>
</evidence>
<dbReference type="InterPro" id="IPR015915">
    <property type="entry name" value="Kelch-typ_b-propeller"/>
</dbReference>
<organism evidence="2 3">
    <name type="scientific">Sphingobacterium kitahiroshimense</name>
    <dbReference type="NCBI Taxonomy" id="470446"/>
    <lineage>
        <taxon>Bacteria</taxon>
        <taxon>Pseudomonadati</taxon>
        <taxon>Bacteroidota</taxon>
        <taxon>Sphingobacteriia</taxon>
        <taxon>Sphingobacteriales</taxon>
        <taxon>Sphingobacteriaceae</taxon>
        <taxon>Sphingobacterium</taxon>
    </lineage>
</organism>
<proteinExistence type="predicted"/>
<accession>A0ABV0BW78</accession>
<dbReference type="RefSeq" id="WP_346581843.1">
    <property type="nucleotide sequence ID" value="NZ_JBDJNQ010000008.1"/>
</dbReference>
<reference evidence="2 3" key="1">
    <citation type="submission" date="2024-04" db="EMBL/GenBank/DDBJ databases">
        <title>WGS of bacteria from Torrens River.</title>
        <authorList>
            <person name="Wyrsch E.R."/>
            <person name="Drigo B."/>
        </authorList>
    </citation>
    <scope>NUCLEOTIDE SEQUENCE [LARGE SCALE GENOMIC DNA]</scope>
    <source>
        <strain evidence="2 3">TWI391</strain>
    </source>
</reference>